<evidence type="ECO:0000256" key="1">
    <source>
        <dbReference type="SAM" id="SignalP"/>
    </source>
</evidence>
<feature type="signal peptide" evidence="1">
    <location>
        <begin position="1"/>
        <end position="24"/>
    </location>
</feature>
<proteinExistence type="predicted"/>
<dbReference type="Proteomes" id="UP000650466">
    <property type="component" value="Unassembled WGS sequence"/>
</dbReference>
<organism evidence="2 3">
    <name type="scientific">Paenibacillus sedimenti</name>
    <dbReference type="NCBI Taxonomy" id="2770274"/>
    <lineage>
        <taxon>Bacteria</taxon>
        <taxon>Bacillati</taxon>
        <taxon>Bacillota</taxon>
        <taxon>Bacilli</taxon>
        <taxon>Bacillales</taxon>
        <taxon>Paenibacillaceae</taxon>
        <taxon>Paenibacillus</taxon>
    </lineage>
</organism>
<reference evidence="2" key="1">
    <citation type="submission" date="2020-09" db="EMBL/GenBank/DDBJ databases">
        <title>Draft Genome Sequence of Paenibacillus sp. WST5.</title>
        <authorList>
            <person name="Bao Z."/>
        </authorList>
    </citation>
    <scope>NUCLEOTIDE SEQUENCE</scope>
    <source>
        <strain evidence="2">WST5</strain>
    </source>
</reference>
<dbReference type="PANTHER" id="PTHR33657">
    <property type="entry name" value="DOMAIN PROTEIN, PUTATIVE (AFU_ORTHOLOGUE AFUA_5G00600)-RELATED"/>
    <property type="match status" value="1"/>
</dbReference>
<feature type="chain" id="PRO_5037158396" evidence="1">
    <location>
        <begin position="25"/>
        <end position="237"/>
    </location>
</feature>
<accession>A0A926QJK2</accession>
<sequence>MKKIASVLLLSAFVSINLAPTADAAVINHDEVVAILEDPNLDTVTEKAAKRFQPYLRVSNGCVPFPAVDWWGNTSGGLQATGTHNSDCSSSTGQLYVRSGWYNGVWAIMYSWYFPKDYPGHRHDWEAVVVWIDNPANTNPNILQISYSQHGEFVHHPADSFYMSGTHPKVDYGAIYPFGHVLSRTNAQGGTQPLVHWDQISQMARDALNNTDFGAATVPFRDTNNTYWNTLGKAWYK</sequence>
<dbReference type="RefSeq" id="WP_188175722.1">
    <property type="nucleotide sequence ID" value="NZ_JACVVD010000005.1"/>
</dbReference>
<name>A0A926QJK2_9BACL</name>
<comment type="caution">
    <text evidence="2">The sequence shown here is derived from an EMBL/GenBank/DDBJ whole genome shotgun (WGS) entry which is preliminary data.</text>
</comment>
<dbReference type="AlphaFoldDB" id="A0A926QJK2"/>
<protein>
    <submittedName>
        <fullName evidence="2">NPP1 family protein</fullName>
    </submittedName>
</protein>
<gene>
    <name evidence="2" type="ORF">ICC18_16905</name>
</gene>
<dbReference type="PANTHER" id="PTHR33657:SF8">
    <property type="entry name" value="DOMAIN PROTEIN, PUTATIVE (AFU_ORTHOLOGUE AFUA_5G00600)-RELATED"/>
    <property type="match status" value="1"/>
</dbReference>
<keyword evidence="1" id="KW-0732">Signal</keyword>
<evidence type="ECO:0000313" key="2">
    <source>
        <dbReference type="EMBL" id="MBD0381806.1"/>
    </source>
</evidence>
<dbReference type="InterPro" id="IPR008701">
    <property type="entry name" value="NPP1"/>
</dbReference>
<evidence type="ECO:0000313" key="3">
    <source>
        <dbReference type="Proteomes" id="UP000650466"/>
    </source>
</evidence>
<keyword evidence="3" id="KW-1185">Reference proteome</keyword>
<dbReference type="Pfam" id="PF05630">
    <property type="entry name" value="NPP1"/>
    <property type="match status" value="1"/>
</dbReference>
<dbReference type="EMBL" id="JACVVD010000005">
    <property type="protein sequence ID" value="MBD0381806.1"/>
    <property type="molecule type" value="Genomic_DNA"/>
</dbReference>